<dbReference type="OrthoDB" id="6783909at2759"/>
<feature type="region of interest" description="Disordered" evidence="1">
    <location>
        <begin position="180"/>
        <end position="211"/>
    </location>
</feature>
<dbReference type="AlphaFoldDB" id="A0A0P8XHS8"/>
<evidence type="ECO:0000313" key="3">
    <source>
        <dbReference type="Proteomes" id="UP000007801"/>
    </source>
</evidence>
<keyword evidence="3" id="KW-1185">Reference proteome</keyword>
<evidence type="ECO:0008006" key="4">
    <source>
        <dbReference type="Google" id="ProtNLM"/>
    </source>
</evidence>
<evidence type="ECO:0000256" key="1">
    <source>
        <dbReference type="SAM" id="MobiDB-lite"/>
    </source>
</evidence>
<dbReference type="InParanoid" id="A0A0P8XHS8"/>
<organism evidence="2 3">
    <name type="scientific">Drosophila ananassae</name>
    <name type="common">Fruit fly</name>
    <dbReference type="NCBI Taxonomy" id="7217"/>
    <lineage>
        <taxon>Eukaryota</taxon>
        <taxon>Metazoa</taxon>
        <taxon>Ecdysozoa</taxon>
        <taxon>Arthropoda</taxon>
        <taxon>Hexapoda</taxon>
        <taxon>Insecta</taxon>
        <taxon>Pterygota</taxon>
        <taxon>Neoptera</taxon>
        <taxon>Endopterygota</taxon>
        <taxon>Diptera</taxon>
        <taxon>Brachycera</taxon>
        <taxon>Muscomorpha</taxon>
        <taxon>Ephydroidea</taxon>
        <taxon>Drosophilidae</taxon>
        <taxon>Drosophila</taxon>
        <taxon>Sophophora</taxon>
    </lineage>
</organism>
<evidence type="ECO:0000313" key="2">
    <source>
        <dbReference type="EMBL" id="KPU74435.1"/>
    </source>
</evidence>
<accession>A0A0P8XHS8</accession>
<gene>
    <name evidence="2" type="primary">Dana\GF27510</name>
    <name evidence="2" type="ORF">GF27510</name>
</gene>
<protein>
    <recommendedName>
        <fullName evidence="4">C2H2-type domain-containing protein</fullName>
    </recommendedName>
</protein>
<dbReference type="Gene3D" id="3.30.160.60">
    <property type="entry name" value="Classic Zinc Finger"/>
    <property type="match status" value="1"/>
</dbReference>
<dbReference type="KEGG" id="dan:26514919"/>
<dbReference type="Proteomes" id="UP000007801">
    <property type="component" value="Unassembled WGS sequence"/>
</dbReference>
<dbReference type="EMBL" id="CH902624">
    <property type="protein sequence ID" value="KPU74435.1"/>
    <property type="molecule type" value="Genomic_DNA"/>
</dbReference>
<reference evidence="2 3" key="1">
    <citation type="journal article" date="2007" name="Nature">
        <title>Evolution of genes and genomes on the Drosophila phylogeny.</title>
        <authorList>
            <consortium name="Drosophila 12 Genomes Consortium"/>
            <person name="Clark A.G."/>
            <person name="Eisen M.B."/>
            <person name="Smith D.R."/>
            <person name="Bergman C.M."/>
            <person name="Oliver B."/>
            <person name="Markow T.A."/>
            <person name="Kaufman T.C."/>
            <person name="Kellis M."/>
            <person name="Gelbart W."/>
            <person name="Iyer V.N."/>
            <person name="Pollard D.A."/>
            <person name="Sackton T.B."/>
            <person name="Larracuente A.M."/>
            <person name="Singh N.D."/>
            <person name="Abad J.P."/>
            <person name="Abt D.N."/>
            <person name="Adryan B."/>
            <person name="Aguade M."/>
            <person name="Akashi H."/>
            <person name="Anderson W.W."/>
            <person name="Aquadro C.F."/>
            <person name="Ardell D.H."/>
            <person name="Arguello R."/>
            <person name="Artieri C.G."/>
            <person name="Barbash D.A."/>
            <person name="Barker D."/>
            <person name="Barsanti P."/>
            <person name="Batterham P."/>
            <person name="Batzoglou S."/>
            <person name="Begun D."/>
            <person name="Bhutkar A."/>
            <person name="Blanco E."/>
            <person name="Bosak S.A."/>
            <person name="Bradley R.K."/>
            <person name="Brand A.D."/>
            <person name="Brent M.R."/>
            <person name="Brooks A.N."/>
            <person name="Brown R.H."/>
            <person name="Butlin R.K."/>
            <person name="Caggese C."/>
            <person name="Calvi B.R."/>
            <person name="Bernardo de Carvalho A."/>
            <person name="Caspi A."/>
            <person name="Castrezana S."/>
            <person name="Celniker S.E."/>
            <person name="Chang J.L."/>
            <person name="Chapple C."/>
            <person name="Chatterji S."/>
            <person name="Chinwalla A."/>
            <person name="Civetta A."/>
            <person name="Clifton S.W."/>
            <person name="Comeron J.M."/>
            <person name="Costello J.C."/>
            <person name="Coyne J.A."/>
            <person name="Daub J."/>
            <person name="David R.G."/>
            <person name="Delcher A.L."/>
            <person name="Delehaunty K."/>
            <person name="Do C.B."/>
            <person name="Ebling H."/>
            <person name="Edwards K."/>
            <person name="Eickbush T."/>
            <person name="Evans J.D."/>
            <person name="Filipski A."/>
            <person name="Findeiss S."/>
            <person name="Freyhult E."/>
            <person name="Fulton L."/>
            <person name="Fulton R."/>
            <person name="Garcia A.C."/>
            <person name="Gardiner A."/>
            <person name="Garfield D.A."/>
            <person name="Garvin B.E."/>
            <person name="Gibson G."/>
            <person name="Gilbert D."/>
            <person name="Gnerre S."/>
            <person name="Godfrey J."/>
            <person name="Good R."/>
            <person name="Gotea V."/>
            <person name="Gravely B."/>
            <person name="Greenberg A.J."/>
            <person name="Griffiths-Jones S."/>
            <person name="Gross S."/>
            <person name="Guigo R."/>
            <person name="Gustafson E.A."/>
            <person name="Haerty W."/>
            <person name="Hahn M.W."/>
            <person name="Halligan D.L."/>
            <person name="Halpern A.L."/>
            <person name="Halter G.M."/>
            <person name="Han M.V."/>
            <person name="Heger A."/>
            <person name="Hillier L."/>
            <person name="Hinrichs A.S."/>
            <person name="Holmes I."/>
            <person name="Hoskins R.A."/>
            <person name="Hubisz M.J."/>
            <person name="Hultmark D."/>
            <person name="Huntley M.A."/>
            <person name="Jaffe D.B."/>
            <person name="Jagadeeshan S."/>
            <person name="Jeck W.R."/>
            <person name="Johnson J."/>
            <person name="Jones C.D."/>
            <person name="Jordan W.C."/>
            <person name="Karpen G.H."/>
            <person name="Kataoka E."/>
            <person name="Keightley P.D."/>
            <person name="Kheradpour P."/>
            <person name="Kirkness E.F."/>
            <person name="Koerich L.B."/>
            <person name="Kristiansen K."/>
            <person name="Kudrna D."/>
            <person name="Kulathinal R.J."/>
            <person name="Kumar S."/>
            <person name="Kwok R."/>
            <person name="Lander E."/>
            <person name="Langley C.H."/>
            <person name="Lapoint R."/>
            <person name="Lazzaro B.P."/>
            <person name="Lee S.J."/>
            <person name="Levesque L."/>
            <person name="Li R."/>
            <person name="Lin C.F."/>
            <person name="Lin M.F."/>
            <person name="Lindblad-Toh K."/>
            <person name="Llopart A."/>
            <person name="Long M."/>
            <person name="Low L."/>
            <person name="Lozovsky E."/>
            <person name="Lu J."/>
            <person name="Luo M."/>
            <person name="Machado C.A."/>
            <person name="Makalowski W."/>
            <person name="Marzo M."/>
            <person name="Matsuda M."/>
            <person name="Matzkin L."/>
            <person name="McAllister B."/>
            <person name="McBride C.S."/>
            <person name="McKernan B."/>
            <person name="McKernan K."/>
            <person name="Mendez-Lago M."/>
            <person name="Minx P."/>
            <person name="Mollenhauer M.U."/>
            <person name="Montooth K."/>
            <person name="Mount S.M."/>
            <person name="Mu X."/>
            <person name="Myers E."/>
            <person name="Negre B."/>
            <person name="Newfeld S."/>
            <person name="Nielsen R."/>
            <person name="Noor M.A."/>
            <person name="O'Grady P."/>
            <person name="Pachter L."/>
            <person name="Papaceit M."/>
            <person name="Parisi M.J."/>
            <person name="Parisi M."/>
            <person name="Parts L."/>
            <person name="Pedersen J.S."/>
            <person name="Pesole G."/>
            <person name="Phillippy A.M."/>
            <person name="Ponting C.P."/>
            <person name="Pop M."/>
            <person name="Porcelli D."/>
            <person name="Powell J.R."/>
            <person name="Prohaska S."/>
            <person name="Pruitt K."/>
            <person name="Puig M."/>
            <person name="Quesneville H."/>
            <person name="Ram K.R."/>
            <person name="Rand D."/>
            <person name="Rasmussen M.D."/>
            <person name="Reed L.K."/>
            <person name="Reenan R."/>
            <person name="Reily A."/>
            <person name="Remington K.A."/>
            <person name="Rieger T.T."/>
            <person name="Ritchie M.G."/>
            <person name="Robin C."/>
            <person name="Rogers Y.H."/>
            <person name="Rohde C."/>
            <person name="Rozas J."/>
            <person name="Rubenfield M.J."/>
            <person name="Ruiz A."/>
            <person name="Russo S."/>
            <person name="Salzberg S.L."/>
            <person name="Sanchez-Gracia A."/>
            <person name="Saranga D.J."/>
            <person name="Sato H."/>
            <person name="Schaeffer S.W."/>
            <person name="Schatz M.C."/>
            <person name="Schlenke T."/>
            <person name="Schwartz R."/>
            <person name="Segarra C."/>
            <person name="Singh R.S."/>
            <person name="Sirot L."/>
            <person name="Sirota M."/>
            <person name="Sisneros N.B."/>
            <person name="Smith C.D."/>
            <person name="Smith T.F."/>
            <person name="Spieth J."/>
            <person name="Stage D.E."/>
            <person name="Stark A."/>
            <person name="Stephan W."/>
            <person name="Strausberg R.L."/>
            <person name="Strempel S."/>
            <person name="Sturgill D."/>
            <person name="Sutton G."/>
            <person name="Sutton G.G."/>
            <person name="Tao W."/>
            <person name="Teichmann S."/>
            <person name="Tobari Y.N."/>
            <person name="Tomimura Y."/>
            <person name="Tsolas J.M."/>
            <person name="Valente V.L."/>
            <person name="Venter E."/>
            <person name="Venter J.C."/>
            <person name="Vicario S."/>
            <person name="Vieira F.G."/>
            <person name="Vilella A.J."/>
            <person name="Villasante A."/>
            <person name="Walenz B."/>
            <person name="Wang J."/>
            <person name="Wasserman M."/>
            <person name="Watts T."/>
            <person name="Wilson D."/>
            <person name="Wilson R.K."/>
            <person name="Wing R.A."/>
            <person name="Wolfner M.F."/>
            <person name="Wong A."/>
            <person name="Wong G.K."/>
            <person name="Wu C.I."/>
            <person name="Wu G."/>
            <person name="Yamamoto D."/>
            <person name="Yang H.P."/>
            <person name="Yang S.P."/>
            <person name="Yorke J.A."/>
            <person name="Yoshida K."/>
            <person name="Zdobnov E."/>
            <person name="Zhang P."/>
            <person name="Zhang Y."/>
            <person name="Zimin A.V."/>
            <person name="Baldwin J."/>
            <person name="Abdouelleil A."/>
            <person name="Abdulkadir J."/>
            <person name="Abebe A."/>
            <person name="Abera B."/>
            <person name="Abreu J."/>
            <person name="Acer S.C."/>
            <person name="Aftuck L."/>
            <person name="Alexander A."/>
            <person name="An P."/>
            <person name="Anderson E."/>
            <person name="Anderson S."/>
            <person name="Arachi H."/>
            <person name="Azer M."/>
            <person name="Bachantsang P."/>
            <person name="Barry A."/>
            <person name="Bayul T."/>
            <person name="Berlin A."/>
            <person name="Bessette D."/>
            <person name="Bloom T."/>
            <person name="Blye J."/>
            <person name="Boguslavskiy L."/>
            <person name="Bonnet C."/>
            <person name="Boukhgalter B."/>
            <person name="Bourzgui I."/>
            <person name="Brown A."/>
            <person name="Cahill P."/>
            <person name="Channer S."/>
            <person name="Cheshatsang Y."/>
            <person name="Chuda L."/>
            <person name="Citroen M."/>
            <person name="Collymore A."/>
            <person name="Cooke P."/>
            <person name="Costello M."/>
            <person name="D'Aco K."/>
            <person name="Daza R."/>
            <person name="De Haan G."/>
            <person name="DeGray S."/>
            <person name="DeMaso C."/>
            <person name="Dhargay N."/>
            <person name="Dooley K."/>
            <person name="Dooley E."/>
            <person name="Doricent M."/>
            <person name="Dorje P."/>
            <person name="Dorjee K."/>
            <person name="Dupes A."/>
            <person name="Elong R."/>
            <person name="Falk J."/>
            <person name="Farina A."/>
            <person name="Faro S."/>
            <person name="Ferguson D."/>
            <person name="Fisher S."/>
            <person name="Foley C.D."/>
            <person name="Franke A."/>
            <person name="Friedrich D."/>
            <person name="Gadbois L."/>
            <person name="Gearin G."/>
            <person name="Gearin C.R."/>
            <person name="Giannoukos G."/>
            <person name="Goode T."/>
            <person name="Graham J."/>
            <person name="Grandbois E."/>
            <person name="Grewal S."/>
            <person name="Gyaltsen K."/>
            <person name="Hafez N."/>
            <person name="Hagos B."/>
            <person name="Hall J."/>
            <person name="Henson C."/>
            <person name="Hollinger A."/>
            <person name="Honan T."/>
            <person name="Huard M.D."/>
            <person name="Hughes L."/>
            <person name="Hurhula B."/>
            <person name="Husby M.E."/>
            <person name="Kamat A."/>
            <person name="Kanga B."/>
            <person name="Kashin S."/>
            <person name="Khazanovich D."/>
            <person name="Kisner P."/>
            <person name="Lance K."/>
            <person name="Lara M."/>
            <person name="Lee W."/>
            <person name="Lennon N."/>
            <person name="Letendre F."/>
            <person name="LeVine R."/>
            <person name="Lipovsky A."/>
            <person name="Liu X."/>
            <person name="Liu J."/>
            <person name="Liu S."/>
            <person name="Lokyitsang T."/>
            <person name="Lokyitsang Y."/>
            <person name="Lubonja R."/>
            <person name="Lui A."/>
            <person name="MacDonald P."/>
            <person name="Magnisalis V."/>
            <person name="Maru K."/>
            <person name="Matthews C."/>
            <person name="McCusker W."/>
            <person name="McDonough S."/>
            <person name="Mehta T."/>
            <person name="Meldrim J."/>
            <person name="Meneus L."/>
            <person name="Mihai O."/>
            <person name="Mihalev A."/>
            <person name="Mihova T."/>
            <person name="Mittelman R."/>
            <person name="Mlenga V."/>
            <person name="Montmayeur A."/>
            <person name="Mulrain L."/>
            <person name="Navidi A."/>
            <person name="Naylor J."/>
            <person name="Negash T."/>
            <person name="Nguyen T."/>
            <person name="Nguyen N."/>
            <person name="Nicol R."/>
            <person name="Norbu C."/>
            <person name="Norbu N."/>
            <person name="Novod N."/>
            <person name="O'Neill B."/>
            <person name="Osman S."/>
            <person name="Markiewicz E."/>
            <person name="Oyono O.L."/>
            <person name="Patti C."/>
            <person name="Phunkhang P."/>
            <person name="Pierre F."/>
            <person name="Priest M."/>
            <person name="Raghuraman S."/>
            <person name="Rege F."/>
            <person name="Reyes R."/>
            <person name="Rise C."/>
            <person name="Rogov P."/>
            <person name="Ross K."/>
            <person name="Ryan E."/>
            <person name="Settipalli S."/>
            <person name="Shea T."/>
            <person name="Sherpa N."/>
            <person name="Shi L."/>
            <person name="Shih D."/>
            <person name="Sparrow T."/>
            <person name="Spaulding J."/>
            <person name="Stalker J."/>
            <person name="Stange-Thomann N."/>
            <person name="Stavropoulos S."/>
            <person name="Stone C."/>
            <person name="Strader C."/>
            <person name="Tesfaye S."/>
            <person name="Thomson T."/>
            <person name="Thoulutsang Y."/>
            <person name="Thoulutsang D."/>
            <person name="Topham K."/>
            <person name="Topping I."/>
            <person name="Tsamla T."/>
            <person name="Vassiliev H."/>
            <person name="Vo A."/>
            <person name="Wangchuk T."/>
            <person name="Wangdi T."/>
            <person name="Weiand M."/>
            <person name="Wilkinson J."/>
            <person name="Wilson A."/>
            <person name="Yadav S."/>
            <person name="Young G."/>
            <person name="Yu Q."/>
            <person name="Zembek L."/>
            <person name="Zhong D."/>
            <person name="Zimmer A."/>
            <person name="Zwirko Z."/>
            <person name="Jaffe D.B."/>
            <person name="Alvarez P."/>
            <person name="Brockman W."/>
            <person name="Butler J."/>
            <person name="Chin C."/>
            <person name="Gnerre S."/>
            <person name="Grabherr M."/>
            <person name="Kleber M."/>
            <person name="Mauceli E."/>
            <person name="MacCallum I."/>
        </authorList>
    </citation>
    <scope>NUCLEOTIDE SEQUENCE [LARGE SCALE GENOMIC DNA]</scope>
    <source>
        <strain evidence="3">Tucson 14024-0371.13</strain>
    </source>
</reference>
<name>A0A0P8XHS8_DROAN</name>
<proteinExistence type="predicted"/>
<sequence length="306" mass="35374">MEKYKNGVCVREESDEEEQLFEISFSDNGEPNDESKGKSVEIQFDIEKFQEDSSDNEVKSSNTRIIKVKRKPLENDTKILKRKCDVGRCLPKRNSNSNKISKISLDQDKQTFLNEKDIPLHKDIQVKNEPIDDENEENFADDPGVPTELEYLILKNESNIETSNCDETHEIVLVKKGNKYNNRESETGPADVEQKNDRNEDPSQTNPKDKKESTYIKCPQCLKLCKPEGLARHARRNHRSRLYTCSQCKASFLRPPMHVPEFLEKIGKCRRKGCSGKSNIICQNCRIYLCVEIGKNCFELHHENNM</sequence>
<dbReference type="GeneID" id="26514919"/>
<feature type="compositionally biased region" description="Basic and acidic residues" evidence="1">
    <location>
        <begin position="181"/>
        <end position="211"/>
    </location>
</feature>